<keyword evidence="7 10" id="KW-0653">Protein transport</keyword>
<dbReference type="SUPFAM" id="SSF74653">
    <property type="entry name" value="TolA/TonB C-terminal domain"/>
    <property type="match status" value="1"/>
</dbReference>
<evidence type="ECO:0000259" key="12">
    <source>
        <dbReference type="PROSITE" id="PS52015"/>
    </source>
</evidence>
<dbReference type="Gene3D" id="3.30.1150.10">
    <property type="match status" value="1"/>
</dbReference>
<evidence type="ECO:0000313" key="13">
    <source>
        <dbReference type="EMBL" id="NDY96347.1"/>
    </source>
</evidence>
<comment type="subcellular location">
    <subcellularLocation>
        <location evidence="1 10">Cell inner membrane</location>
        <topology evidence="1 10">Single-pass membrane protein</topology>
        <orientation evidence="1 10">Periplasmic side</orientation>
    </subcellularLocation>
</comment>
<reference evidence="13 14" key="1">
    <citation type="submission" date="2020-02" db="EMBL/GenBank/DDBJ databases">
        <authorList>
            <person name="Zhang X.-Y."/>
        </authorList>
    </citation>
    <scope>NUCLEOTIDE SEQUENCE [LARGE SCALE GENOMIC DNA]</scope>
    <source>
        <strain evidence="13 14">C33</strain>
    </source>
</reference>
<dbReference type="InterPro" id="IPR003538">
    <property type="entry name" value="TonB"/>
</dbReference>
<evidence type="ECO:0000313" key="14">
    <source>
        <dbReference type="Proteomes" id="UP000484885"/>
    </source>
</evidence>
<feature type="region of interest" description="Disordered" evidence="11">
    <location>
        <begin position="41"/>
        <end position="84"/>
    </location>
</feature>
<dbReference type="InterPro" id="IPR051045">
    <property type="entry name" value="TonB-dependent_transducer"/>
</dbReference>
<sequence length="210" mass="23312">MPTNLRKLGFGLAFMVFGSVVIIGALLVINRLAQGPDARELDKQTSFQIERESQPPPPRVQRQEPPPPRRSRNPNPPLANLDTSLGGIDLGIPGISGDDLGSLRDDLLGDTRDVIMTDDSVDMPPRPRHREPIPYPSSARKQGVEGYVVLSLLISETGEIEQVEVLESNPPGLFDQNAVEGVRSWRFEPAQYQGRNVRVWARQSIRFDLS</sequence>
<dbReference type="GO" id="GO:0015031">
    <property type="term" value="P:protein transport"/>
    <property type="evidence" value="ECO:0007669"/>
    <property type="project" value="UniProtKB-UniRule"/>
</dbReference>
<dbReference type="PRINTS" id="PR01374">
    <property type="entry name" value="TONBPROTEIN"/>
</dbReference>
<keyword evidence="3 10" id="KW-0813">Transport</keyword>
<dbReference type="NCBIfam" id="TIGR01352">
    <property type="entry name" value="tonB_Cterm"/>
    <property type="match status" value="1"/>
</dbReference>
<feature type="compositionally biased region" description="Basic and acidic residues" evidence="11">
    <location>
        <begin position="41"/>
        <end position="53"/>
    </location>
</feature>
<evidence type="ECO:0000256" key="11">
    <source>
        <dbReference type="SAM" id="MobiDB-lite"/>
    </source>
</evidence>
<dbReference type="EMBL" id="JAAGSC010000042">
    <property type="protein sequence ID" value="NDY96347.1"/>
    <property type="molecule type" value="Genomic_DNA"/>
</dbReference>
<organism evidence="13 14">
    <name type="scientific">Wenzhouxiangella limi</name>
    <dbReference type="NCBI Taxonomy" id="2707351"/>
    <lineage>
        <taxon>Bacteria</taxon>
        <taxon>Pseudomonadati</taxon>
        <taxon>Pseudomonadota</taxon>
        <taxon>Gammaproteobacteria</taxon>
        <taxon>Chromatiales</taxon>
        <taxon>Wenzhouxiangellaceae</taxon>
        <taxon>Wenzhouxiangella</taxon>
    </lineage>
</organism>
<dbReference type="InterPro" id="IPR006260">
    <property type="entry name" value="TonB/TolA_C"/>
</dbReference>
<evidence type="ECO:0000256" key="9">
    <source>
        <dbReference type="ARBA" id="ARBA00023136"/>
    </source>
</evidence>
<accession>A0A845UY50</accession>
<proteinExistence type="inferred from homology"/>
<protein>
    <recommendedName>
        <fullName evidence="10">Protein TonB</fullName>
    </recommendedName>
</protein>
<dbReference type="PROSITE" id="PS52015">
    <property type="entry name" value="TONB_CTD"/>
    <property type="match status" value="1"/>
</dbReference>
<dbReference type="GO" id="GO:0030288">
    <property type="term" value="C:outer membrane-bounded periplasmic space"/>
    <property type="evidence" value="ECO:0007669"/>
    <property type="project" value="InterPro"/>
</dbReference>
<keyword evidence="10" id="KW-0735">Signal-anchor</keyword>
<comment type="caution">
    <text evidence="13">The sequence shown here is derived from an EMBL/GenBank/DDBJ whole genome shotgun (WGS) entry which is preliminary data.</text>
</comment>
<feature type="transmembrane region" description="Helical" evidence="10">
    <location>
        <begin position="12"/>
        <end position="33"/>
    </location>
</feature>
<keyword evidence="14" id="KW-1185">Reference proteome</keyword>
<dbReference type="GO" id="GO:0031992">
    <property type="term" value="F:energy transducer activity"/>
    <property type="evidence" value="ECO:0007669"/>
    <property type="project" value="InterPro"/>
</dbReference>
<dbReference type="GO" id="GO:0015891">
    <property type="term" value="P:siderophore transport"/>
    <property type="evidence" value="ECO:0007669"/>
    <property type="project" value="InterPro"/>
</dbReference>
<evidence type="ECO:0000256" key="2">
    <source>
        <dbReference type="ARBA" id="ARBA00006555"/>
    </source>
</evidence>
<evidence type="ECO:0000256" key="7">
    <source>
        <dbReference type="ARBA" id="ARBA00022927"/>
    </source>
</evidence>
<feature type="compositionally biased region" description="Pro residues" evidence="11">
    <location>
        <begin position="54"/>
        <end position="68"/>
    </location>
</feature>
<dbReference type="InterPro" id="IPR037682">
    <property type="entry name" value="TonB_C"/>
</dbReference>
<name>A0A845UY50_9GAMM</name>
<dbReference type="GO" id="GO:0055085">
    <property type="term" value="P:transmembrane transport"/>
    <property type="evidence" value="ECO:0007669"/>
    <property type="project" value="InterPro"/>
</dbReference>
<feature type="region of interest" description="Disordered" evidence="11">
    <location>
        <begin position="117"/>
        <end position="139"/>
    </location>
</feature>
<evidence type="ECO:0000256" key="6">
    <source>
        <dbReference type="ARBA" id="ARBA00022692"/>
    </source>
</evidence>
<dbReference type="RefSeq" id="WP_164211748.1">
    <property type="nucleotide sequence ID" value="NZ_JAAGSC010000042.1"/>
</dbReference>
<keyword evidence="4 10" id="KW-1003">Cell membrane</keyword>
<evidence type="ECO:0000256" key="1">
    <source>
        <dbReference type="ARBA" id="ARBA00004383"/>
    </source>
</evidence>
<evidence type="ECO:0000256" key="5">
    <source>
        <dbReference type="ARBA" id="ARBA00022519"/>
    </source>
</evidence>
<gene>
    <name evidence="13" type="ORF">G3I74_11460</name>
</gene>
<evidence type="ECO:0000256" key="3">
    <source>
        <dbReference type="ARBA" id="ARBA00022448"/>
    </source>
</evidence>
<evidence type="ECO:0000256" key="8">
    <source>
        <dbReference type="ARBA" id="ARBA00022989"/>
    </source>
</evidence>
<keyword evidence="6 10" id="KW-0812">Transmembrane</keyword>
<comment type="function">
    <text evidence="10">Interacts with outer membrane receptor proteins that carry out high-affinity binding and energy dependent uptake into the periplasmic space of specific substrates. It could act to transduce energy from the cytoplasmic membrane to specific energy-requiring processes in the outer membrane, resulting in the release into the periplasm of ligands bound by these outer membrane proteins.</text>
</comment>
<feature type="domain" description="TonB C-terminal" evidence="12">
    <location>
        <begin position="120"/>
        <end position="210"/>
    </location>
</feature>
<evidence type="ECO:0000256" key="4">
    <source>
        <dbReference type="ARBA" id="ARBA00022475"/>
    </source>
</evidence>
<keyword evidence="5 10" id="KW-0997">Cell inner membrane</keyword>
<evidence type="ECO:0000256" key="10">
    <source>
        <dbReference type="RuleBase" id="RU362123"/>
    </source>
</evidence>
<keyword evidence="8 10" id="KW-1133">Transmembrane helix</keyword>
<dbReference type="AlphaFoldDB" id="A0A845UY50"/>
<keyword evidence="9 10" id="KW-0472">Membrane</keyword>
<dbReference type="Pfam" id="PF03544">
    <property type="entry name" value="TonB_C"/>
    <property type="match status" value="1"/>
</dbReference>
<dbReference type="PANTHER" id="PTHR33446">
    <property type="entry name" value="PROTEIN TONB-RELATED"/>
    <property type="match status" value="1"/>
</dbReference>
<comment type="similarity">
    <text evidence="2 10">Belongs to the TonB family.</text>
</comment>
<dbReference type="Proteomes" id="UP000484885">
    <property type="component" value="Unassembled WGS sequence"/>
</dbReference>
<dbReference type="GO" id="GO:0005886">
    <property type="term" value="C:plasma membrane"/>
    <property type="evidence" value="ECO:0007669"/>
    <property type="project" value="UniProtKB-SubCell"/>
</dbReference>